<gene>
    <name evidence="2" type="ORF">G7Z17_g11703</name>
</gene>
<dbReference type="AlphaFoldDB" id="A0A9P5LB15"/>
<feature type="compositionally biased region" description="Polar residues" evidence="1">
    <location>
        <begin position="7"/>
        <end position="20"/>
    </location>
</feature>
<accession>A0A9P5LB15</accession>
<dbReference type="EMBL" id="JAANBB010000461">
    <property type="protein sequence ID" value="KAF7542290.1"/>
    <property type="molecule type" value="Genomic_DNA"/>
</dbReference>
<keyword evidence="3" id="KW-1185">Reference proteome</keyword>
<protein>
    <submittedName>
        <fullName evidence="2">Uncharacterized protein</fullName>
    </submittedName>
</protein>
<dbReference type="Proteomes" id="UP000722485">
    <property type="component" value="Unassembled WGS sequence"/>
</dbReference>
<feature type="region of interest" description="Disordered" evidence="1">
    <location>
        <begin position="1"/>
        <end position="28"/>
    </location>
</feature>
<evidence type="ECO:0000313" key="3">
    <source>
        <dbReference type="Proteomes" id="UP000722485"/>
    </source>
</evidence>
<sequence>MDDAPSSIASRDVLSQSSKGSPGVIRIRGRKPTGAATLVIEGGVTMTMTDQSILADRDAYDLPRIIDRETQFLPKTKTFATFIPEGLVSIAQ</sequence>
<evidence type="ECO:0000256" key="1">
    <source>
        <dbReference type="SAM" id="MobiDB-lite"/>
    </source>
</evidence>
<proteinExistence type="predicted"/>
<comment type="caution">
    <text evidence="2">The sequence shown here is derived from an EMBL/GenBank/DDBJ whole genome shotgun (WGS) entry which is preliminary data.</text>
</comment>
<evidence type="ECO:0000313" key="2">
    <source>
        <dbReference type="EMBL" id="KAF7542290.1"/>
    </source>
</evidence>
<name>A0A9P5LB15_9HYPO</name>
<reference evidence="2" key="1">
    <citation type="submission" date="2020-03" db="EMBL/GenBank/DDBJ databases">
        <title>Draft Genome Sequence of Cylindrodendrum hubeiense.</title>
        <authorList>
            <person name="Buettner E."/>
            <person name="Kellner H."/>
        </authorList>
    </citation>
    <scope>NUCLEOTIDE SEQUENCE</scope>
    <source>
        <strain evidence="2">IHI 201604</strain>
    </source>
</reference>
<organism evidence="2 3">
    <name type="scientific">Cylindrodendrum hubeiense</name>
    <dbReference type="NCBI Taxonomy" id="595255"/>
    <lineage>
        <taxon>Eukaryota</taxon>
        <taxon>Fungi</taxon>
        <taxon>Dikarya</taxon>
        <taxon>Ascomycota</taxon>
        <taxon>Pezizomycotina</taxon>
        <taxon>Sordariomycetes</taxon>
        <taxon>Hypocreomycetidae</taxon>
        <taxon>Hypocreales</taxon>
        <taxon>Nectriaceae</taxon>
        <taxon>Cylindrodendrum</taxon>
    </lineage>
</organism>